<evidence type="ECO:0000313" key="1">
    <source>
        <dbReference type="EMBL" id="DAE03775.1"/>
    </source>
</evidence>
<dbReference type="InterPro" id="IPR008767">
    <property type="entry name" value="Phage_SPP1_head-tail_adaptor"/>
</dbReference>
<dbReference type="Gene3D" id="2.40.10.270">
    <property type="entry name" value="Bacteriophage SPP1 head-tail adaptor protein"/>
    <property type="match status" value="1"/>
</dbReference>
<name>A0A8S5P9B4_9CAUD</name>
<proteinExistence type="predicted"/>
<accession>A0A8S5P9B4</accession>
<dbReference type="Pfam" id="PF05521">
    <property type="entry name" value="Phage_HCP"/>
    <property type="match status" value="1"/>
</dbReference>
<dbReference type="InterPro" id="IPR038666">
    <property type="entry name" value="SSP1_head-tail_sf"/>
</dbReference>
<reference evidence="1" key="1">
    <citation type="journal article" date="2021" name="Proc. Natl. Acad. Sci. U.S.A.">
        <title>A Catalog of Tens of Thousands of Viruses from Human Metagenomes Reveals Hidden Associations with Chronic Diseases.</title>
        <authorList>
            <person name="Tisza M.J."/>
            <person name="Buck C.B."/>
        </authorList>
    </citation>
    <scope>NUCLEOTIDE SEQUENCE</scope>
    <source>
        <strain evidence="1">Ct2Pw37</strain>
    </source>
</reference>
<organism evidence="1">
    <name type="scientific">Myoviridae sp. ct2Pw37</name>
    <dbReference type="NCBI Taxonomy" id="2825021"/>
    <lineage>
        <taxon>Viruses</taxon>
        <taxon>Duplodnaviria</taxon>
        <taxon>Heunggongvirae</taxon>
        <taxon>Uroviricota</taxon>
        <taxon>Caudoviricetes</taxon>
    </lineage>
</organism>
<protein>
    <submittedName>
        <fullName evidence="1">Putative head tail adaptor</fullName>
    </submittedName>
</protein>
<sequence length="115" mass="13620">MINAGDYNKKIKIFAFKKEEDGEGFKEKAEEEIILEPYAKIKTTKGFTLIANNTDFEKAYTNFTIRYSKKVEETYYKLNRKINIEYKGKTYTIEYLNNVDEANVELEMQCKRVTK</sequence>
<dbReference type="EMBL" id="BK015374">
    <property type="protein sequence ID" value="DAE03775.1"/>
    <property type="molecule type" value="Genomic_DNA"/>
</dbReference>